<dbReference type="FunFam" id="3.30.300.30:FF:000010">
    <property type="entry name" value="Enterobactin synthetase component F"/>
    <property type="match status" value="1"/>
</dbReference>
<comment type="similarity">
    <text evidence="2">Belongs to the ATP-dependent AMP-binding enzyme family.</text>
</comment>
<sequence length="2944" mass="329195">MKFKEKSLNWEKIQQLKTKIESVLLEKTSINDCTVVVKKTSPLEVILYIVSSSTISLEQIRSYLQGVCDEALLPRALVPVSNLPLTATGEVDKLALMKISVIDESLIEQVEKQLNSHHKIEQAVVVVQELRKKNPSLHLSDLLPNWQAKSAHANEAPVSRDSKPNTQQLSEPKPLAISHGGVLTDEPNAPITLLEVLQRAAQQVTSGGIVYLLPDGTELRQSYAELLSQAERILTGLRKLGLKPKDKVILQMELSCDIIPSFWGCLLGGFVPVIMEVPPTYQESNKVVDKLCHIWQFLDSPVILTTADRKQQVESLSQWLPAERLKVSTIEVLKNNNISKSYHNSQPDEVALFNLTSGSTDIPKCVQLTHRNLIARARGTNQLNQHQPEDVILNWLPFDHIGSISDWHIRGVELGCTLVYAQKEYILGRLINWLDLIHKYRITHSWAPNFAYAIVNDFLKQEPEQNWNLSCVKFLLTAGEAVSSKAVEDFRENLVAYGLKATAIRPAFGMAEMGSGITYYQPLVDAPLLFHRVDKFTLQGTIKRVEINHPNHNTFTDLGSVIPGVTIRIVDEQNSVLTEDTIGRLQVKGDAVSPGYYNNHDANQKFFLKDGWFDTGDLGFIANGQLVVTGRAKETIIINGANYYSHEIEAVVEEIEEIEVSYTAACAVCAGGATEKLAIFFNSTITEDKKLLELLNKIRQRVVSKVGLNPDYLILVAKEDIPKTAIGKIQRSQLSDRFHAGQFNPILKKFEILLGNTNTIPDWFYQKVWRPKQATVLKVLSHNYLTIIFVDELGLGTFLCQQLQQQNLPYVCVTLGSDFVKKSPNHFFLAPGNADHYELLLETIKADNLAIGQIIHLWNYQEYGGEIKSLEALEKAQEQGIYSLLFLVQALAKTQGFQDIVRLLFVSSYTQSTQPTDLIAYEKSPVLGVVKTIPQEISWLNCRHIDLTPNRVEENGTYILQEIQVLSTEQEVAYRDGQRFVAGLEKANLQDKPKQELPFKPGGMYLISGGLGGVAVEIAKYLIKFFNAKLLLLGRTPLPDTDASNLSATILDKIKAYQELKQLGTVVYEAVDICDFQATQQVVEKVKANWGSQLDGVIHLAGTYHEQMLVDETPQSVAAILRPKVLGAWVLHQILVNQGQGVFISFSSLASFFGGATICAYAAANNFLESFNQYQRSVGWLHSYCFAWTIWRETGMNKGSQRQEIIHAQGYYDLSVQQGLYSLLAGLYHDQARLIVGLDGSNPKIRRFTSEFQGLQKLTAYYTQSNGSSVLELSDLTVLDRFGTTVNCDFVQLSEMPLNASGEINRNLLVRGMTSWEAIASPPRNETERQIARILQQVLDTPQISIHDNFFALGGNSLLAFQVIARLREAFSVEMAPNRFFASPTVAGLGESLEALLTAAKSAKDCSFEPILSTERSRELPLSFAQQRMWFLYQLESQSPYYNESFQLRIQGVLNVEALEQSINEIIRRHEILRTTFPAVDGKPVQVISPSLAIAVPVLDLQGLEEAEVQQIVTNLARQPFDLSNGPLLRVTLLRLGSSYVLVLILHHIITDGWSMGIFLKELSILYRAIALGSPLLLPELPIQYADFAVWQRQWLTEKVQKQQLNYWKQQLAGAPPLLELPTDKPRPPIQSFCGATKEFQLDRNLTEQIKIFSQHSGATLFQTLLAAFVILMFRYSGQDDICVGSPIANRNRREIETLIGFFVNTLVLRHQIKGNPSFSEFLSQVQQVTMSAYAHQDVPFEQVVEALQPERSLSYNPLFQVMFVLENFSLDTLELPNLTLTPQLVERGTSQFDLSVAVWETKKGLIGSWEYNSDLFEADTIARMTSHFQTLLTAIVANPNQPISELPLLTERERHQLLVEWNNTRTPYPDSKCIHQLFEEQVEKTPNAVAVVYEDESLTYQQLNERANQLAHYLQTLGVKPEVLVGICVERSLLMIVGLLGILKAGGAYVPLDPAYPQERLSFMLSDSQVSVLVTQQKLVTAVPVRAMDVVCLDAQWEIISQQSQLNPSSAVRAGSLAYVIYTSGSTGKPKGVLVTHQGLCNLALEQIRTFDVQPNSRVLQFASLSFDASIWEIVMALCAGARLCLGTLDSLLPGSGLIELMQNQAITHATLPPSALAAMPAAELPNLQTIIVAGEACSANLVAQWSSDRRFVNAYGPTESTVCATTAVCIDSNQKLPIGRPIANTQVYILDDHLQPVLIGVPGELHIGGVGLARGYLNRPELTQQKFIPNPFDNSKVTSRLGKFATEGNPPGNFPQKSKLYKTGDLARYLPDGNIEFLGRIDNQVKIRGFRIELSEIEAVLTQHPQVREVVVIAREDKPGVKSLAAYVVPELTQPTSNELRLFLKSKLPDYMVPASFTVLEVLPITPNGKVDRRALPVPEFEFDESTGFVSPRTHTEEILANIWRDVLGLKQVGIHNNFFELGGDSIIGIQIITRANQAGLKLTPKQLFQHQTIADLAAVAGIINLIQSEQGLVTGVAPLTPIQHWFFEQNLADSHHFNQSFLLEVPPLQPELLEQALQKLLCHHDALRLRFVQQDGQWQQYNSDAWDGVSFGMADLSDLPQAEQLKTIEARANEEQQTLNLADGPLMRVVLFHLGNSPGRLLIIIHHLAVDGISWRVLLEDLSGAYKQLELGKSIQLPAKTTSFKDWAIRLQDYARSQGLHSQLDYWLDSMRFPIAPLPLDYRAVAQDNTVASSRIISVYLSLEQTRALLQDVPSAYNTQINDVLLTALVQTFARWTGSNSLLIDLEGHGREDLFEDVDLSRTVGWFTSIFPVLLKLEEQHTGILKSVKEQLRRIPNRGIGYGILRYLSPDALAREKLQTFPQAEVSFNYLGQFDQTQLATFGWKYAQESSGSIHSPKGQRRHLLIVNALVVERKLKLEWNYSEHFHRRATVENLANDYLKALEDIIVHCLSKEAGGYTPSDFPEVELSQEALDELLAEIE</sequence>
<dbReference type="SUPFAM" id="SSF52777">
    <property type="entry name" value="CoA-dependent acyltransferases"/>
    <property type="match status" value="4"/>
</dbReference>
<dbReference type="SUPFAM" id="SSF56801">
    <property type="entry name" value="Acetyl-CoA synthetase-like"/>
    <property type="match status" value="3"/>
</dbReference>
<dbReference type="PANTHER" id="PTHR45398:SF1">
    <property type="entry name" value="ENZYME, PUTATIVE (JCVI)-RELATED"/>
    <property type="match status" value="1"/>
</dbReference>
<dbReference type="InterPro" id="IPR010060">
    <property type="entry name" value="NRPS_synth"/>
</dbReference>
<dbReference type="Gene3D" id="3.40.50.12780">
    <property type="entry name" value="N-terminal domain of ligase-like"/>
    <property type="match status" value="1"/>
</dbReference>
<evidence type="ECO:0000259" key="7">
    <source>
        <dbReference type="PROSITE" id="PS50075"/>
    </source>
</evidence>
<dbReference type="Gene3D" id="2.30.38.10">
    <property type="entry name" value="Luciferase, Domain 3"/>
    <property type="match status" value="1"/>
</dbReference>
<dbReference type="CDD" id="cd08953">
    <property type="entry name" value="KR_2_SDR_x"/>
    <property type="match status" value="1"/>
</dbReference>
<dbReference type="InterPro" id="IPR036736">
    <property type="entry name" value="ACP-like_sf"/>
</dbReference>
<dbReference type="SUPFAM" id="SSF51735">
    <property type="entry name" value="NAD(P)-binding Rossmann-fold domains"/>
    <property type="match status" value="2"/>
</dbReference>
<dbReference type="CDD" id="cd19534">
    <property type="entry name" value="E_NRPS"/>
    <property type="match status" value="1"/>
</dbReference>
<keyword evidence="4" id="KW-0597">Phosphoprotein</keyword>
<dbReference type="NCBIfam" id="TIGR01733">
    <property type="entry name" value="AA-adenyl-dom"/>
    <property type="match status" value="1"/>
</dbReference>
<dbReference type="GO" id="GO:0043041">
    <property type="term" value="P:amino acid activation for nonribosomal peptide biosynthetic process"/>
    <property type="evidence" value="ECO:0007669"/>
    <property type="project" value="UniProtKB-ARBA"/>
</dbReference>
<dbReference type="GO" id="GO:0003824">
    <property type="term" value="F:catalytic activity"/>
    <property type="evidence" value="ECO:0007669"/>
    <property type="project" value="InterPro"/>
</dbReference>
<evidence type="ECO:0000256" key="3">
    <source>
        <dbReference type="ARBA" id="ARBA00022450"/>
    </source>
</evidence>
<dbReference type="GO" id="GO:0044550">
    <property type="term" value="P:secondary metabolite biosynthetic process"/>
    <property type="evidence" value="ECO:0007669"/>
    <property type="project" value="UniProtKB-ARBA"/>
</dbReference>
<dbReference type="FunFam" id="3.30.559.10:FF:000012">
    <property type="entry name" value="Non-ribosomal peptide synthetase"/>
    <property type="match status" value="1"/>
</dbReference>
<reference evidence="8" key="1">
    <citation type="submission" date="2020-09" db="EMBL/GenBank/DDBJ databases">
        <title>Iningainema tapete sp. nov. (Scytonemataceae, Cyanobacteria) from greenhouses in central Florida (USA) produces two types of nodularin with biosynthetic potential for microcystin-LR and anabaenopeptins.</title>
        <authorList>
            <person name="Berthold D.E."/>
            <person name="Lefler F.W."/>
            <person name="Huang I.-S."/>
            <person name="Abdulla H."/>
            <person name="Zimba P.V."/>
            <person name="Laughinghouse H.D. IV."/>
        </authorList>
    </citation>
    <scope>NUCLEOTIDE SEQUENCE</scope>
    <source>
        <strain evidence="8">BLCCT55</strain>
    </source>
</reference>
<dbReference type="InterPro" id="IPR013968">
    <property type="entry name" value="PKS_KR"/>
</dbReference>
<dbReference type="SMART" id="SM00822">
    <property type="entry name" value="PKS_KR"/>
    <property type="match status" value="1"/>
</dbReference>
<dbReference type="GO" id="GO:0031177">
    <property type="term" value="F:phosphopantetheine binding"/>
    <property type="evidence" value="ECO:0007669"/>
    <property type="project" value="InterPro"/>
</dbReference>
<dbReference type="SUPFAM" id="SSF47336">
    <property type="entry name" value="ACP-like"/>
    <property type="match status" value="2"/>
</dbReference>
<feature type="domain" description="Carrier" evidence="7">
    <location>
        <begin position="1322"/>
        <end position="1397"/>
    </location>
</feature>
<organism evidence="8 9">
    <name type="scientific">Iningainema tapete BLCC-T55</name>
    <dbReference type="NCBI Taxonomy" id="2748662"/>
    <lineage>
        <taxon>Bacteria</taxon>
        <taxon>Bacillati</taxon>
        <taxon>Cyanobacteriota</taxon>
        <taxon>Cyanophyceae</taxon>
        <taxon>Nostocales</taxon>
        <taxon>Scytonemataceae</taxon>
        <taxon>Iningainema tapete</taxon>
    </lineage>
</organism>
<dbReference type="SMART" id="SM00823">
    <property type="entry name" value="PKS_PP"/>
    <property type="match status" value="2"/>
</dbReference>
<dbReference type="Pfam" id="PF23024">
    <property type="entry name" value="AMP-dom_DIP2-like"/>
    <property type="match status" value="1"/>
</dbReference>
<dbReference type="Gene3D" id="1.10.1200.10">
    <property type="entry name" value="ACP-like"/>
    <property type="match status" value="2"/>
</dbReference>
<dbReference type="PANTHER" id="PTHR45398">
    <property type="match status" value="1"/>
</dbReference>
<evidence type="ECO:0000313" key="8">
    <source>
        <dbReference type="EMBL" id="MBD2776527.1"/>
    </source>
</evidence>
<gene>
    <name evidence="8" type="ORF">ICL16_31855</name>
</gene>
<proteinExistence type="inferred from homology"/>
<evidence type="ECO:0000313" key="9">
    <source>
        <dbReference type="Proteomes" id="UP000629098"/>
    </source>
</evidence>
<dbReference type="InterPro" id="IPR006162">
    <property type="entry name" value="Ppantetheine_attach_site"/>
</dbReference>
<dbReference type="InterPro" id="IPR001242">
    <property type="entry name" value="Condensation_dom"/>
</dbReference>
<evidence type="ECO:0000256" key="6">
    <source>
        <dbReference type="SAM" id="MobiDB-lite"/>
    </source>
</evidence>
<dbReference type="InterPro" id="IPR045851">
    <property type="entry name" value="AMP-bd_C_sf"/>
</dbReference>
<dbReference type="GO" id="GO:0017000">
    <property type="term" value="P:antibiotic biosynthetic process"/>
    <property type="evidence" value="ECO:0007669"/>
    <property type="project" value="UniProtKB-KW"/>
</dbReference>
<dbReference type="RefSeq" id="WP_190835602.1">
    <property type="nucleotide sequence ID" value="NZ_CAWPPI010000097.1"/>
</dbReference>
<dbReference type="InterPro" id="IPR020806">
    <property type="entry name" value="PKS_PP-bd"/>
</dbReference>
<feature type="domain" description="Carrier" evidence="7">
    <location>
        <begin position="2393"/>
        <end position="2467"/>
    </location>
</feature>
<dbReference type="CDD" id="cd17652">
    <property type="entry name" value="A_NRPS_CmdD_like"/>
    <property type="match status" value="1"/>
</dbReference>
<dbReference type="Proteomes" id="UP000629098">
    <property type="component" value="Unassembled WGS sequence"/>
</dbReference>
<comment type="cofactor">
    <cofactor evidence="1">
        <name>pantetheine 4'-phosphate</name>
        <dbReference type="ChEBI" id="CHEBI:47942"/>
    </cofactor>
</comment>
<evidence type="ECO:0000256" key="4">
    <source>
        <dbReference type="ARBA" id="ARBA00022553"/>
    </source>
</evidence>
<dbReference type="Pfam" id="PF00668">
    <property type="entry name" value="Condensation"/>
    <property type="match status" value="2"/>
</dbReference>
<dbReference type="InterPro" id="IPR023213">
    <property type="entry name" value="CAT-like_dom_sf"/>
</dbReference>
<dbReference type="Pfam" id="PF08659">
    <property type="entry name" value="KR"/>
    <property type="match status" value="1"/>
</dbReference>
<dbReference type="InterPro" id="IPR009081">
    <property type="entry name" value="PP-bd_ACP"/>
</dbReference>
<keyword evidence="5" id="KW-0045">Antibiotic biosynthesis</keyword>
<evidence type="ECO:0000256" key="2">
    <source>
        <dbReference type="ARBA" id="ARBA00006432"/>
    </source>
</evidence>
<dbReference type="Pfam" id="PF00550">
    <property type="entry name" value="PP-binding"/>
    <property type="match status" value="2"/>
</dbReference>
<keyword evidence="9" id="KW-1185">Reference proteome</keyword>
<dbReference type="PROSITE" id="PS00012">
    <property type="entry name" value="PHOSPHOPANTETHEINE"/>
    <property type="match status" value="1"/>
</dbReference>
<evidence type="ECO:0000256" key="1">
    <source>
        <dbReference type="ARBA" id="ARBA00001957"/>
    </source>
</evidence>
<dbReference type="InterPro" id="IPR049490">
    <property type="entry name" value="C883_1060-like_KR_N"/>
</dbReference>
<dbReference type="InterPro" id="IPR057326">
    <property type="entry name" value="KR_dom"/>
</dbReference>
<dbReference type="InterPro" id="IPR020845">
    <property type="entry name" value="AMP-binding_CS"/>
</dbReference>
<dbReference type="EMBL" id="JACXAE010000097">
    <property type="protein sequence ID" value="MBD2776527.1"/>
    <property type="molecule type" value="Genomic_DNA"/>
</dbReference>
<dbReference type="Pfam" id="PF13193">
    <property type="entry name" value="AMP-binding_C"/>
    <property type="match status" value="1"/>
</dbReference>
<dbReference type="NCBIfam" id="TIGR01720">
    <property type="entry name" value="NRPS-para261"/>
    <property type="match status" value="1"/>
</dbReference>
<comment type="caution">
    <text evidence="8">The sequence shown here is derived from an EMBL/GenBank/DDBJ whole genome shotgun (WGS) entry which is preliminary data.</text>
</comment>
<dbReference type="InterPro" id="IPR000873">
    <property type="entry name" value="AMP-dep_synth/lig_dom"/>
</dbReference>
<protein>
    <submittedName>
        <fullName evidence="8">Amino acid adenylation domain-containing protein</fullName>
    </submittedName>
</protein>
<dbReference type="Gene3D" id="3.30.559.30">
    <property type="entry name" value="Nonribosomal peptide synthetase, condensation domain"/>
    <property type="match status" value="2"/>
</dbReference>
<dbReference type="FunFam" id="2.30.38.10:FF:000001">
    <property type="entry name" value="Non-ribosomal peptide synthetase PvdI"/>
    <property type="match status" value="1"/>
</dbReference>
<dbReference type="Gene3D" id="3.40.50.720">
    <property type="entry name" value="NAD(P)-binding Rossmann-like Domain"/>
    <property type="match status" value="1"/>
</dbReference>
<dbReference type="Pfam" id="PF21394">
    <property type="entry name" value="Beta-ketacyl_N"/>
    <property type="match status" value="1"/>
</dbReference>
<keyword evidence="3" id="KW-0596">Phosphopantetheine</keyword>
<dbReference type="Gene3D" id="3.40.50.980">
    <property type="match status" value="2"/>
</dbReference>
<dbReference type="Gene3D" id="3.30.559.10">
    <property type="entry name" value="Chloramphenicol acetyltransferase-like domain"/>
    <property type="match status" value="2"/>
</dbReference>
<feature type="region of interest" description="Disordered" evidence="6">
    <location>
        <begin position="150"/>
        <end position="180"/>
    </location>
</feature>
<dbReference type="CDD" id="cd19531">
    <property type="entry name" value="LCL_NRPS-like"/>
    <property type="match status" value="1"/>
</dbReference>
<dbReference type="InterPro" id="IPR010071">
    <property type="entry name" value="AA_adenyl_dom"/>
</dbReference>
<accession>A0A8J6XUX1</accession>
<name>A0A8J6XUX1_9CYAN</name>
<dbReference type="InterPro" id="IPR042099">
    <property type="entry name" value="ANL_N_sf"/>
</dbReference>
<dbReference type="FunFam" id="3.40.50.12780:FF:000012">
    <property type="entry name" value="Non-ribosomal peptide synthetase"/>
    <property type="match status" value="1"/>
</dbReference>
<dbReference type="PROSITE" id="PS00455">
    <property type="entry name" value="AMP_BINDING"/>
    <property type="match status" value="1"/>
</dbReference>
<dbReference type="FunFam" id="1.10.1200.10:FF:000005">
    <property type="entry name" value="Nonribosomal peptide synthetase 1"/>
    <property type="match status" value="1"/>
</dbReference>
<dbReference type="Pfam" id="PF00501">
    <property type="entry name" value="AMP-binding"/>
    <property type="match status" value="2"/>
</dbReference>
<dbReference type="GO" id="GO:0008610">
    <property type="term" value="P:lipid biosynthetic process"/>
    <property type="evidence" value="ECO:0007669"/>
    <property type="project" value="UniProtKB-ARBA"/>
</dbReference>
<dbReference type="FunFam" id="3.40.50.980:FF:000001">
    <property type="entry name" value="Non-ribosomal peptide synthetase"/>
    <property type="match status" value="1"/>
</dbReference>
<dbReference type="InterPro" id="IPR025110">
    <property type="entry name" value="AMP-bd_C"/>
</dbReference>
<evidence type="ECO:0000256" key="5">
    <source>
        <dbReference type="ARBA" id="ARBA00023194"/>
    </source>
</evidence>
<dbReference type="PROSITE" id="PS50075">
    <property type="entry name" value="CARRIER"/>
    <property type="match status" value="2"/>
</dbReference>
<dbReference type="InterPro" id="IPR036291">
    <property type="entry name" value="NAD(P)-bd_dom_sf"/>
</dbReference>
<dbReference type="Gene3D" id="3.30.300.30">
    <property type="match status" value="3"/>
</dbReference>